<dbReference type="InterPro" id="IPR050415">
    <property type="entry name" value="MRET"/>
</dbReference>
<keyword evidence="7" id="KW-1185">Reference proteome</keyword>
<evidence type="ECO:0000256" key="3">
    <source>
        <dbReference type="ARBA" id="ARBA00034078"/>
    </source>
</evidence>
<evidence type="ECO:0000256" key="2">
    <source>
        <dbReference type="ARBA" id="ARBA00022714"/>
    </source>
</evidence>
<comment type="cofactor">
    <cofactor evidence="1">
        <name>FAD</name>
        <dbReference type="ChEBI" id="CHEBI:57692"/>
    </cofactor>
</comment>
<dbReference type="SUPFAM" id="SSF52343">
    <property type="entry name" value="Ferredoxin reductase-like, C-terminal NADP-linked domain"/>
    <property type="match status" value="1"/>
</dbReference>
<name>A0ABW1AKQ9_9RHOO</name>
<feature type="domain" description="FAD-binding FR-type" evidence="5">
    <location>
        <begin position="106"/>
        <end position="207"/>
    </location>
</feature>
<dbReference type="InterPro" id="IPR006058">
    <property type="entry name" value="2Fe2S_fd_BS"/>
</dbReference>
<evidence type="ECO:0000313" key="7">
    <source>
        <dbReference type="Proteomes" id="UP001595974"/>
    </source>
</evidence>
<protein>
    <submittedName>
        <fullName evidence="6">FAD-binding oxidoreductase</fullName>
    </submittedName>
</protein>
<dbReference type="Proteomes" id="UP001595974">
    <property type="component" value="Unassembled WGS sequence"/>
</dbReference>
<dbReference type="Gene3D" id="3.40.50.80">
    <property type="entry name" value="Nucleotide-binding domain of ferredoxin-NADP reductase (FNR) module"/>
    <property type="match status" value="1"/>
</dbReference>
<organism evidence="6 7">
    <name type="scientific">Thauera sinica</name>
    <dbReference type="NCBI Taxonomy" id="2665146"/>
    <lineage>
        <taxon>Bacteria</taxon>
        <taxon>Pseudomonadati</taxon>
        <taxon>Pseudomonadota</taxon>
        <taxon>Betaproteobacteria</taxon>
        <taxon>Rhodocyclales</taxon>
        <taxon>Zoogloeaceae</taxon>
        <taxon>Thauera</taxon>
    </lineage>
</organism>
<dbReference type="InterPro" id="IPR039261">
    <property type="entry name" value="FNR_nucleotide-bd"/>
</dbReference>
<dbReference type="PRINTS" id="PR00371">
    <property type="entry name" value="FPNCR"/>
</dbReference>
<dbReference type="PANTHER" id="PTHR47354:SF5">
    <property type="entry name" value="PROTEIN RFBI"/>
    <property type="match status" value="1"/>
</dbReference>
<dbReference type="InterPro" id="IPR001041">
    <property type="entry name" value="2Fe-2S_ferredoxin-type"/>
</dbReference>
<gene>
    <name evidence="6" type="ORF">ACFPTN_00605</name>
</gene>
<dbReference type="PROSITE" id="PS51085">
    <property type="entry name" value="2FE2S_FER_2"/>
    <property type="match status" value="1"/>
</dbReference>
<dbReference type="InterPro" id="IPR036010">
    <property type="entry name" value="2Fe-2S_ferredoxin-like_sf"/>
</dbReference>
<dbReference type="SUPFAM" id="SSF63380">
    <property type="entry name" value="Riboflavin synthase domain-like"/>
    <property type="match status" value="1"/>
</dbReference>
<feature type="domain" description="2Fe-2S ferredoxin-type" evidence="4">
    <location>
        <begin position="6"/>
        <end position="99"/>
    </location>
</feature>
<evidence type="ECO:0000259" key="4">
    <source>
        <dbReference type="PROSITE" id="PS51085"/>
    </source>
</evidence>
<keyword evidence="2" id="KW-0408">Iron</keyword>
<keyword evidence="2" id="KW-0479">Metal-binding</keyword>
<keyword evidence="2" id="KW-0411">Iron-sulfur</keyword>
<keyword evidence="2" id="KW-0001">2Fe-2S</keyword>
<dbReference type="EMBL" id="JBHSOG010000005">
    <property type="protein sequence ID" value="MFC5767865.1"/>
    <property type="molecule type" value="Genomic_DNA"/>
</dbReference>
<dbReference type="InterPro" id="IPR017938">
    <property type="entry name" value="Riboflavin_synthase-like_b-brl"/>
</dbReference>
<accession>A0ABW1AKQ9</accession>
<dbReference type="Gene3D" id="3.10.20.30">
    <property type="match status" value="1"/>
</dbReference>
<dbReference type="Pfam" id="PF00111">
    <property type="entry name" value="Fer2"/>
    <property type="match status" value="1"/>
</dbReference>
<dbReference type="InterPro" id="IPR017927">
    <property type="entry name" value="FAD-bd_FR_type"/>
</dbReference>
<dbReference type="InterPro" id="IPR001433">
    <property type="entry name" value="OxRdtase_FAD/NAD-bd"/>
</dbReference>
<evidence type="ECO:0000313" key="6">
    <source>
        <dbReference type="EMBL" id="MFC5767865.1"/>
    </source>
</evidence>
<dbReference type="SUPFAM" id="SSF54292">
    <property type="entry name" value="2Fe-2S ferredoxin-like"/>
    <property type="match status" value="1"/>
</dbReference>
<comment type="cofactor">
    <cofactor evidence="3">
        <name>[2Fe-2S] cluster</name>
        <dbReference type="ChEBI" id="CHEBI:190135"/>
    </cofactor>
</comment>
<dbReference type="InterPro" id="IPR008333">
    <property type="entry name" value="Cbr1-like_FAD-bd_dom"/>
</dbReference>
<reference evidence="7" key="1">
    <citation type="journal article" date="2019" name="Int. J. Syst. Evol. Microbiol.">
        <title>The Global Catalogue of Microorganisms (GCM) 10K type strain sequencing project: providing services to taxonomists for standard genome sequencing and annotation.</title>
        <authorList>
            <consortium name="The Broad Institute Genomics Platform"/>
            <consortium name="The Broad Institute Genome Sequencing Center for Infectious Disease"/>
            <person name="Wu L."/>
            <person name="Ma J."/>
        </authorList>
    </citation>
    <scope>NUCLEOTIDE SEQUENCE [LARGE SCALE GENOMIC DNA]</scope>
    <source>
        <strain evidence="7">SHR3</strain>
    </source>
</reference>
<dbReference type="InterPro" id="IPR012675">
    <property type="entry name" value="Beta-grasp_dom_sf"/>
</dbReference>
<dbReference type="InterPro" id="IPR001709">
    <property type="entry name" value="Flavoprot_Pyr_Nucl_cyt_Rdtase"/>
</dbReference>
<dbReference type="Gene3D" id="2.40.30.10">
    <property type="entry name" value="Translation factors"/>
    <property type="match status" value="1"/>
</dbReference>
<dbReference type="PANTHER" id="PTHR47354">
    <property type="entry name" value="NADH OXIDOREDUCTASE HCR"/>
    <property type="match status" value="1"/>
</dbReference>
<dbReference type="PRINTS" id="PR00410">
    <property type="entry name" value="PHEHYDRXLASE"/>
</dbReference>
<evidence type="ECO:0000256" key="1">
    <source>
        <dbReference type="ARBA" id="ARBA00001974"/>
    </source>
</evidence>
<sequence length="341" mass="36829">MNDRPHQITLRFADGVTHLIDVENDRTVLDAALEAGAPLMHQCHSGSCSSCIATLSAGQAATRAGSSASLLGSEYAAGQRLLCVTQAQSDCTFELPYTSTAGLNTAVVAHAFVDAIERIASNVARLTLELADGDWLDFRPGQYVQVEVPGTEEVRSYSPASIAAALPRLELLVRLLPGGAMSEWLQHRARPDDVVKLKGPYGAFFLREEHRRARHIFVAGGTGLAPVLSMIDGIRQWGGRKPPMLLSFGCATPEALFCLDELELRRQWLPTLETRICVDRCATGSLIEGSPVSALREGDGGPDTVAYLCGPQPMIDAASRRLVELGVPQEHIYNEQFVASH</sequence>
<proteinExistence type="predicted"/>
<evidence type="ECO:0000259" key="5">
    <source>
        <dbReference type="PROSITE" id="PS51384"/>
    </source>
</evidence>
<comment type="caution">
    <text evidence="6">The sequence shown here is derived from an EMBL/GenBank/DDBJ whole genome shotgun (WGS) entry which is preliminary data.</text>
</comment>
<dbReference type="PROSITE" id="PS00197">
    <property type="entry name" value="2FE2S_FER_1"/>
    <property type="match status" value="1"/>
</dbReference>
<dbReference type="Pfam" id="PF00175">
    <property type="entry name" value="NAD_binding_1"/>
    <property type="match status" value="1"/>
</dbReference>
<dbReference type="Pfam" id="PF00970">
    <property type="entry name" value="FAD_binding_6"/>
    <property type="match status" value="1"/>
</dbReference>
<dbReference type="CDD" id="cd00207">
    <property type="entry name" value="fer2"/>
    <property type="match status" value="1"/>
</dbReference>
<dbReference type="RefSeq" id="WP_096452854.1">
    <property type="nucleotide sequence ID" value="NZ_JBHSOG010000005.1"/>
</dbReference>
<dbReference type="PROSITE" id="PS51384">
    <property type="entry name" value="FAD_FR"/>
    <property type="match status" value="1"/>
</dbReference>